<evidence type="ECO:0000256" key="6">
    <source>
        <dbReference type="ARBA" id="ARBA00022840"/>
    </source>
</evidence>
<dbReference type="InterPro" id="IPR013525">
    <property type="entry name" value="ABC2_TM"/>
</dbReference>
<evidence type="ECO:0000313" key="11">
    <source>
        <dbReference type="EMBL" id="KAE8924572.1"/>
    </source>
</evidence>
<dbReference type="Gene3D" id="3.40.50.300">
    <property type="entry name" value="P-loop containing nucleotide triphosphate hydrolases"/>
    <property type="match status" value="2"/>
</dbReference>
<dbReference type="Pfam" id="PF19055">
    <property type="entry name" value="ABC2_membrane_7"/>
    <property type="match status" value="1"/>
</dbReference>
<evidence type="ECO:0000256" key="7">
    <source>
        <dbReference type="ARBA" id="ARBA00022989"/>
    </source>
</evidence>
<feature type="transmembrane region" description="Helical" evidence="9">
    <location>
        <begin position="596"/>
        <end position="614"/>
    </location>
</feature>
<feature type="transmembrane region" description="Helical" evidence="9">
    <location>
        <begin position="1212"/>
        <end position="1229"/>
    </location>
</feature>
<feature type="transmembrane region" description="Helical" evidence="9">
    <location>
        <begin position="528"/>
        <end position="551"/>
    </location>
</feature>
<feature type="transmembrane region" description="Helical" evidence="9">
    <location>
        <begin position="452"/>
        <end position="471"/>
    </location>
</feature>
<dbReference type="SMART" id="SM00382">
    <property type="entry name" value="AAA"/>
    <property type="match status" value="2"/>
</dbReference>
<evidence type="ECO:0000313" key="14">
    <source>
        <dbReference type="EMBL" id="KAE9188338.1"/>
    </source>
</evidence>
<dbReference type="SUPFAM" id="SSF52540">
    <property type="entry name" value="P-loop containing nucleoside triphosphate hydrolases"/>
    <property type="match status" value="2"/>
</dbReference>
<evidence type="ECO:0000256" key="9">
    <source>
        <dbReference type="SAM" id="Phobius"/>
    </source>
</evidence>
<feature type="transmembrane region" description="Helical" evidence="9">
    <location>
        <begin position="563"/>
        <end position="584"/>
    </location>
</feature>
<keyword evidence="6" id="KW-0067">ATP-binding</keyword>
<evidence type="ECO:0000256" key="5">
    <source>
        <dbReference type="ARBA" id="ARBA00022741"/>
    </source>
</evidence>
<keyword evidence="3" id="KW-0813">Transport</keyword>
<evidence type="ECO:0000313" key="13">
    <source>
        <dbReference type="EMBL" id="KAE9178751.1"/>
    </source>
</evidence>
<evidence type="ECO:0000256" key="1">
    <source>
        <dbReference type="ARBA" id="ARBA00004141"/>
    </source>
</evidence>
<dbReference type="GO" id="GO:0005524">
    <property type="term" value="F:ATP binding"/>
    <property type="evidence" value="ECO:0007669"/>
    <property type="project" value="UniProtKB-KW"/>
</dbReference>
<dbReference type="InterPro" id="IPR034003">
    <property type="entry name" value="ABCG_PDR_2"/>
</dbReference>
<dbReference type="PANTHER" id="PTHR19241">
    <property type="entry name" value="ATP-BINDING CASSETTE TRANSPORTER"/>
    <property type="match status" value="1"/>
</dbReference>
<keyword evidence="8 9" id="KW-0472">Membrane</keyword>
<dbReference type="Proteomes" id="UP000440367">
    <property type="component" value="Unassembled WGS sequence"/>
</dbReference>
<name>A0A6A3DRR3_9STRA</name>
<evidence type="ECO:0000313" key="15">
    <source>
        <dbReference type="Proteomes" id="UP000429523"/>
    </source>
</evidence>
<protein>
    <submittedName>
        <fullName evidence="11">ABC transporter G family member 34</fullName>
    </submittedName>
</protein>
<feature type="transmembrane region" description="Helical" evidence="9">
    <location>
        <begin position="1173"/>
        <end position="1200"/>
    </location>
</feature>
<dbReference type="Pfam" id="PF01061">
    <property type="entry name" value="ABC2_membrane"/>
    <property type="match status" value="2"/>
</dbReference>
<feature type="transmembrane region" description="Helical" evidence="9">
    <location>
        <begin position="483"/>
        <end position="507"/>
    </location>
</feature>
<evidence type="ECO:0000256" key="3">
    <source>
        <dbReference type="ARBA" id="ARBA00022448"/>
    </source>
</evidence>
<dbReference type="Pfam" id="PF06422">
    <property type="entry name" value="PDR_CDR"/>
    <property type="match status" value="1"/>
</dbReference>
<keyword evidence="4 9" id="KW-0812">Transmembrane</keyword>
<dbReference type="Proteomes" id="UP000476176">
    <property type="component" value="Unassembled WGS sequence"/>
</dbReference>
<feature type="transmembrane region" description="Helical" evidence="9">
    <location>
        <begin position="1101"/>
        <end position="1121"/>
    </location>
</feature>
<dbReference type="InterPro" id="IPR027417">
    <property type="entry name" value="P-loop_NTPase"/>
</dbReference>
<organism evidence="11 15">
    <name type="scientific">Phytophthora fragariae</name>
    <dbReference type="NCBI Taxonomy" id="53985"/>
    <lineage>
        <taxon>Eukaryota</taxon>
        <taxon>Sar</taxon>
        <taxon>Stramenopiles</taxon>
        <taxon>Oomycota</taxon>
        <taxon>Peronosporomycetes</taxon>
        <taxon>Peronosporales</taxon>
        <taxon>Peronosporaceae</taxon>
        <taxon>Phytophthora</taxon>
    </lineage>
</organism>
<dbReference type="Pfam" id="PF00005">
    <property type="entry name" value="ABC_tran"/>
    <property type="match status" value="2"/>
</dbReference>
<evidence type="ECO:0000313" key="12">
    <source>
        <dbReference type="EMBL" id="KAE9071631.1"/>
    </source>
</evidence>
<dbReference type="PROSITE" id="PS50893">
    <property type="entry name" value="ABC_TRANSPORTER_2"/>
    <property type="match status" value="2"/>
</dbReference>
<dbReference type="Proteomes" id="UP000488956">
    <property type="component" value="Unassembled WGS sequence"/>
</dbReference>
<dbReference type="EMBL" id="QXGD01002460">
    <property type="protein sequence ID" value="KAE9188338.1"/>
    <property type="molecule type" value="Genomic_DNA"/>
</dbReference>
<evidence type="ECO:0000313" key="16">
    <source>
        <dbReference type="Proteomes" id="UP000440367"/>
    </source>
</evidence>
<evidence type="ECO:0000256" key="8">
    <source>
        <dbReference type="ARBA" id="ARBA00023136"/>
    </source>
</evidence>
<dbReference type="EMBL" id="QXGF01002465">
    <property type="protein sequence ID" value="KAE8924572.1"/>
    <property type="molecule type" value="Genomic_DNA"/>
</dbReference>
<proteinExistence type="inferred from homology"/>
<feature type="transmembrane region" description="Helical" evidence="9">
    <location>
        <begin position="1133"/>
        <end position="1152"/>
    </location>
</feature>
<dbReference type="EMBL" id="QXGC01003088">
    <property type="protein sequence ID" value="KAE9178751.1"/>
    <property type="molecule type" value="Genomic_DNA"/>
</dbReference>
<evidence type="ECO:0000256" key="4">
    <source>
        <dbReference type="ARBA" id="ARBA00022692"/>
    </source>
</evidence>
<evidence type="ECO:0000259" key="10">
    <source>
        <dbReference type="PROSITE" id="PS50893"/>
    </source>
</evidence>
<reference evidence="15 16" key="1">
    <citation type="submission" date="2018-08" db="EMBL/GenBank/DDBJ databases">
        <title>Genomic investigation of the strawberry pathogen Phytophthora fragariae indicates pathogenicity is determined by transcriptional variation in three key races.</title>
        <authorList>
            <person name="Adams T.M."/>
            <person name="Armitage A.D."/>
            <person name="Sobczyk M.K."/>
            <person name="Bates H.J."/>
            <person name="Dunwell J.M."/>
            <person name="Nellist C.F."/>
            <person name="Harrison R.J."/>
        </authorList>
    </citation>
    <scope>NUCLEOTIDE SEQUENCE [LARGE SCALE GENOMIC DNA]</scope>
    <source>
        <strain evidence="14 16">BC-1</strain>
        <strain evidence="13 17">BC-23</strain>
        <strain evidence="11 15">NOV-9</strain>
        <strain evidence="12 18">ONT-3</strain>
    </source>
</reference>
<feature type="transmembrane region" description="Helical" evidence="9">
    <location>
        <begin position="682"/>
        <end position="705"/>
    </location>
</feature>
<comment type="caution">
    <text evidence="11">The sequence shown here is derived from an EMBL/GenBank/DDBJ whole genome shotgun (WGS) entry which is preliminary data.</text>
</comment>
<dbReference type="FunFam" id="3.40.50.300:FF:000528">
    <property type="entry name" value="ABC transporter G family member 31"/>
    <property type="match status" value="1"/>
</dbReference>
<dbReference type="GO" id="GO:0016887">
    <property type="term" value="F:ATP hydrolysis activity"/>
    <property type="evidence" value="ECO:0007669"/>
    <property type="project" value="InterPro"/>
</dbReference>
<dbReference type="EMBL" id="QXFX01003045">
    <property type="protein sequence ID" value="KAE9071631.1"/>
    <property type="molecule type" value="Genomic_DNA"/>
</dbReference>
<dbReference type="GO" id="GO:0140359">
    <property type="term" value="F:ABC-type transporter activity"/>
    <property type="evidence" value="ECO:0007669"/>
    <property type="project" value="InterPro"/>
</dbReference>
<dbReference type="CDD" id="cd03232">
    <property type="entry name" value="ABCG_PDR_domain2"/>
    <property type="match status" value="1"/>
</dbReference>
<comment type="subcellular location">
    <subcellularLocation>
        <location evidence="1">Membrane</location>
        <topology evidence="1">Multi-pass membrane protein</topology>
    </subcellularLocation>
</comment>
<feature type="domain" description="ABC transporter" evidence="10">
    <location>
        <begin position="762"/>
        <end position="1004"/>
    </location>
</feature>
<sequence length="1366" mass="152288">MPTSPPDASDQPMRATIEYDNGKTLMAQGPQALHDHVASRMEKALGRALPQMEVRFKDVSISADIVVKDETDLKTELPTLANELMKSVREMRSSKHVVKKQVLQNVSGVFKPGTITLVLGQPGSGKSSLMKLLSGRFPSDKNVTIEGDVTYNGIPSNTMTKRLPQFVSYVNQRDKHYPSLTVKETLEFAHACCGGSFSEREAQHLAGGTPEENKAALDAARAMFKHYPDIVIQQLGLDNCQNTIVGDAMTRGVSGGERKRVTTGEMEFGNKFVMMMDEISTGLDSAATFDIITTQRSIAKKFRKTVVISLLQPSPEVFELFDDVVILNEGHVMYHGPRAEVLGYFEGLGFKCPPRRDVADFLLDLGTDKQAQYEVSSISSGSVPRSASQYADVFTRSRIYARMMDELHGPVSSNLLEDNEKHMLAVPEFHQNFWDSTRAVVQRQITLTMRDTAFIIGRSVMVILMGLLYSSTFYQFDEANAQLVMGIIFNAVMFVSLGQQAQIPTFIAAREVFYKQRRANFFRTMSFVLSNSISLLPLGLAESLMFGSIVYWMCGYVATVEAFLLFELIMFMTNLAMSAWFFFLSCASPDLNVANPISMVSVLFFVLFAGFTITKEQIPDYLIWIYWIDPMAWGVRALAVNQYTDSSFDTCVYNDVDYCATYNMTMGEYSLTTFEVPTEKFWIWYGMVFMAAAYVFFMFLSYIALEYHRYESPENVTLDSENKGDASEDYGLMRTPRGSTNETEAVLTVTPDSEKHFIPVTVAFKDLWYTVPDPTNPKDTIDLLKGISGYALPGTITALMGSSGAGKTTLMDVIAGRKTGGTIRGQILLNGHPATDLAIRRSTGYCEQMDIHSESATIREALTFSAFLRQGADVPDSYKYDSVNECLDLLNLHPIADQIIRGSSVEQMKRLTIGVELAAQPSVLFLDEPTSGLDARSAKLIMDGVRKVANTGRTVVCTIHQPSTEVFSVFDSLLLLKRGGETVFAGELGKNASEMIAYFESIDGVAKLEDNYNPATWMLEVIGAGVGNSNGDKTDFVKTFQESKHFQFLKSNLDREGVTRPSPSLPALEFSDKRAATELTQAKFLMQRFFNMYWRTASYNLTRFSLALILGVIFGVTYATAEYSSYAGINSGMGMLFCATGFIGFVAFTSVIPVATEDRLAFYRERAAQTYNALWYFVASTVIEIPYVFFSTLLLMAPYYPSVGFTGVSTFFAYWLHLSIHVLWQVYFGQLMSYLMPTVEVAAVFGVLLQMIFFLFTGFNPPGSAIPTGYKWLYHITPHKYSLALIASLVFGDCPSDGDGSEIGCQVMTGVPPSLSENMTVKEYMEDVFLMKHSEIWKNFGFVLGFIVLFRLLGLLALRFVNHQKK</sequence>
<dbReference type="InterPro" id="IPR003593">
    <property type="entry name" value="AAA+_ATPase"/>
</dbReference>
<feature type="transmembrane region" description="Helical" evidence="9">
    <location>
        <begin position="1340"/>
        <end position="1361"/>
    </location>
</feature>
<evidence type="ECO:0000313" key="17">
    <source>
        <dbReference type="Proteomes" id="UP000476176"/>
    </source>
</evidence>
<dbReference type="Proteomes" id="UP000429523">
    <property type="component" value="Unassembled WGS sequence"/>
</dbReference>
<evidence type="ECO:0000313" key="18">
    <source>
        <dbReference type="Proteomes" id="UP000488956"/>
    </source>
</evidence>
<dbReference type="InterPro" id="IPR010929">
    <property type="entry name" value="PDR_CDR_ABC"/>
</dbReference>
<gene>
    <name evidence="14" type="ORF">PF002_g25335</name>
    <name evidence="13" type="ORF">PF004_g25387</name>
    <name evidence="11" type="ORF">PF009_g25198</name>
    <name evidence="12" type="ORF">PF010_g25799</name>
</gene>
<keyword evidence="7 9" id="KW-1133">Transmembrane helix</keyword>
<dbReference type="InterPro" id="IPR043926">
    <property type="entry name" value="ABCG_dom"/>
</dbReference>
<dbReference type="FunFam" id="3.40.50.300:FF:000289">
    <property type="entry name" value="ABC transporter G family member 31"/>
    <property type="match status" value="1"/>
</dbReference>
<comment type="similarity">
    <text evidence="2">Belongs to the ABC transporter superfamily. ABCG family. PDR (TC 3.A.1.205) subfamily.</text>
</comment>
<dbReference type="InterPro" id="IPR003439">
    <property type="entry name" value="ABC_transporter-like_ATP-bd"/>
</dbReference>
<dbReference type="GO" id="GO:0016020">
    <property type="term" value="C:membrane"/>
    <property type="evidence" value="ECO:0007669"/>
    <property type="project" value="UniProtKB-SubCell"/>
</dbReference>
<feature type="domain" description="ABC transporter" evidence="10">
    <location>
        <begin position="88"/>
        <end position="354"/>
    </location>
</feature>
<keyword evidence="5" id="KW-0547">Nucleotide-binding</keyword>
<accession>A0A6A3DRR3</accession>
<feature type="transmembrane region" description="Helical" evidence="9">
    <location>
        <begin position="1241"/>
        <end position="1259"/>
    </location>
</feature>
<evidence type="ECO:0000256" key="2">
    <source>
        <dbReference type="ARBA" id="ARBA00006012"/>
    </source>
</evidence>